<organism evidence="1">
    <name type="scientific">marine sediment metagenome</name>
    <dbReference type="NCBI Taxonomy" id="412755"/>
    <lineage>
        <taxon>unclassified sequences</taxon>
        <taxon>metagenomes</taxon>
        <taxon>ecological metagenomes</taxon>
    </lineage>
</organism>
<dbReference type="EMBL" id="LAZR01003012">
    <property type="protein sequence ID" value="KKN23016.1"/>
    <property type="molecule type" value="Genomic_DNA"/>
</dbReference>
<sequence length="80" mass="8926">MTNQVNRAASQFEFVWGPHKFCQVGPAFGVVEQQFCFPGRGPYVDPWARASGKPTAQGRAIDQIRAGLWDDLENSCRVRA</sequence>
<accession>A0A0F9RD03</accession>
<proteinExistence type="predicted"/>
<protein>
    <submittedName>
        <fullName evidence="1">Uncharacterized protein</fullName>
    </submittedName>
</protein>
<evidence type="ECO:0000313" key="1">
    <source>
        <dbReference type="EMBL" id="KKN23016.1"/>
    </source>
</evidence>
<gene>
    <name evidence="1" type="ORF">LCGC14_0909380</name>
</gene>
<reference evidence="1" key="1">
    <citation type="journal article" date="2015" name="Nature">
        <title>Complex archaea that bridge the gap between prokaryotes and eukaryotes.</title>
        <authorList>
            <person name="Spang A."/>
            <person name="Saw J.H."/>
            <person name="Jorgensen S.L."/>
            <person name="Zaremba-Niedzwiedzka K."/>
            <person name="Martijn J."/>
            <person name="Lind A.E."/>
            <person name="van Eijk R."/>
            <person name="Schleper C."/>
            <person name="Guy L."/>
            <person name="Ettema T.J."/>
        </authorList>
    </citation>
    <scope>NUCLEOTIDE SEQUENCE</scope>
</reference>
<dbReference type="AlphaFoldDB" id="A0A0F9RD03"/>
<comment type="caution">
    <text evidence="1">The sequence shown here is derived from an EMBL/GenBank/DDBJ whole genome shotgun (WGS) entry which is preliminary data.</text>
</comment>
<name>A0A0F9RD03_9ZZZZ</name>